<accession>A0A914I0S4</accession>
<dbReference type="AlphaFoldDB" id="A0A914I0S4"/>
<evidence type="ECO:0000313" key="2">
    <source>
        <dbReference type="WBParaSite" id="Gr19_v10_g6242.t1"/>
    </source>
</evidence>
<dbReference type="Proteomes" id="UP000887572">
    <property type="component" value="Unplaced"/>
</dbReference>
<dbReference type="WBParaSite" id="Gr19_v10_g6242.t1">
    <property type="protein sequence ID" value="Gr19_v10_g6242.t1"/>
    <property type="gene ID" value="Gr19_v10_g6242"/>
</dbReference>
<name>A0A914I0S4_GLORO</name>
<protein>
    <submittedName>
        <fullName evidence="2">Uncharacterized protein</fullName>
    </submittedName>
</protein>
<evidence type="ECO:0000313" key="1">
    <source>
        <dbReference type="Proteomes" id="UP000887572"/>
    </source>
</evidence>
<proteinExistence type="predicted"/>
<organism evidence="1 2">
    <name type="scientific">Globodera rostochiensis</name>
    <name type="common">Golden nematode worm</name>
    <name type="synonym">Heterodera rostochiensis</name>
    <dbReference type="NCBI Taxonomy" id="31243"/>
    <lineage>
        <taxon>Eukaryota</taxon>
        <taxon>Metazoa</taxon>
        <taxon>Ecdysozoa</taxon>
        <taxon>Nematoda</taxon>
        <taxon>Chromadorea</taxon>
        <taxon>Rhabditida</taxon>
        <taxon>Tylenchina</taxon>
        <taxon>Tylenchomorpha</taxon>
        <taxon>Tylenchoidea</taxon>
        <taxon>Heteroderidae</taxon>
        <taxon>Heteroderinae</taxon>
        <taxon>Globodera</taxon>
    </lineage>
</organism>
<sequence>MSIPGQIVLPHRLSSVPNWRLLRRHQQQKRGEAIRSACAGLFRCQGVSSNHQPILGPRHPVGIGVEKF</sequence>
<keyword evidence="1" id="KW-1185">Reference proteome</keyword>
<reference evidence="2" key="1">
    <citation type="submission" date="2022-11" db="UniProtKB">
        <authorList>
            <consortium name="WormBaseParasite"/>
        </authorList>
    </citation>
    <scope>IDENTIFICATION</scope>
</reference>